<dbReference type="Proteomes" id="UP001431783">
    <property type="component" value="Unassembled WGS sequence"/>
</dbReference>
<protein>
    <recommendedName>
        <fullName evidence="1">Craniofacial development protein 1</fullName>
    </recommendedName>
    <alternativeName>
        <fullName evidence="2">Bucentaur</fullName>
    </alternativeName>
</protein>
<evidence type="ECO:0000313" key="6">
    <source>
        <dbReference type="Proteomes" id="UP001431783"/>
    </source>
</evidence>
<evidence type="ECO:0000313" key="5">
    <source>
        <dbReference type="EMBL" id="KAK9882376.1"/>
    </source>
</evidence>
<dbReference type="InterPro" id="IPR027124">
    <property type="entry name" value="Swc5/CFDP1/2"/>
</dbReference>
<dbReference type="AlphaFoldDB" id="A0AAW1URC4"/>
<evidence type="ECO:0000256" key="3">
    <source>
        <dbReference type="SAM" id="MobiDB-lite"/>
    </source>
</evidence>
<keyword evidence="6" id="KW-1185">Reference proteome</keyword>
<dbReference type="PANTHER" id="PTHR48407:SF1">
    <property type="entry name" value="CRANIOFACIAL DEVELOPMENT PROTEIN 1"/>
    <property type="match status" value="1"/>
</dbReference>
<dbReference type="PROSITE" id="PS51279">
    <property type="entry name" value="BCNT_C"/>
    <property type="match status" value="1"/>
</dbReference>
<evidence type="ECO:0000256" key="1">
    <source>
        <dbReference type="ARBA" id="ARBA00019033"/>
    </source>
</evidence>
<feature type="compositionally biased region" description="Basic and acidic residues" evidence="3">
    <location>
        <begin position="132"/>
        <end position="150"/>
    </location>
</feature>
<sequence length="286" mass="32765">MEGRSVVKLSHTLLMNTHDFDDDSDTSDEDYIPITKSEDVVSEVDSDGEVEEPLSDSEFSPNNKRRKAERSSKSKRLKNELNEKDSEKCAENDITEEDKKKQADALWADFLQDTNFKSKTSVQKTNPSSISLDKKKTNNKDFIKSETQTKKQPDKVKITEIFEFAGEEVKVEKEVSRDSAEARLLGNPHSCTTKVRKGASLSGIGNVLSQLGKKKKITTLEKTKLDWDKFKKDECLEEEISAHNKGKDGYLERQDFLQRADLRRFEIEKEVRAIERNKRMNMGDSF</sequence>
<dbReference type="Pfam" id="PF07572">
    <property type="entry name" value="BCNT"/>
    <property type="match status" value="1"/>
</dbReference>
<feature type="region of interest" description="Disordered" evidence="3">
    <location>
        <begin position="15"/>
        <end position="101"/>
    </location>
</feature>
<feature type="domain" description="BCNT-C" evidence="4">
    <location>
        <begin position="198"/>
        <end position="278"/>
    </location>
</feature>
<dbReference type="InterPro" id="IPR011421">
    <property type="entry name" value="BCNT-C"/>
</dbReference>
<feature type="compositionally biased region" description="Polar residues" evidence="3">
    <location>
        <begin position="117"/>
        <end position="131"/>
    </location>
</feature>
<dbReference type="EMBL" id="JARQZJ010000075">
    <property type="protein sequence ID" value="KAK9882376.1"/>
    <property type="molecule type" value="Genomic_DNA"/>
</dbReference>
<feature type="compositionally biased region" description="Basic and acidic residues" evidence="3">
    <location>
        <begin position="69"/>
        <end position="101"/>
    </location>
</feature>
<dbReference type="GO" id="GO:0000812">
    <property type="term" value="C:Swr1 complex"/>
    <property type="evidence" value="ECO:0007669"/>
    <property type="project" value="TreeGrafter"/>
</dbReference>
<feature type="compositionally biased region" description="Acidic residues" evidence="3">
    <location>
        <begin position="40"/>
        <end position="55"/>
    </location>
</feature>
<comment type="caution">
    <text evidence="5">The sequence shown here is derived from an EMBL/GenBank/DDBJ whole genome shotgun (WGS) entry which is preliminary data.</text>
</comment>
<organism evidence="5 6">
    <name type="scientific">Henosepilachna vigintioctopunctata</name>
    <dbReference type="NCBI Taxonomy" id="420089"/>
    <lineage>
        <taxon>Eukaryota</taxon>
        <taxon>Metazoa</taxon>
        <taxon>Ecdysozoa</taxon>
        <taxon>Arthropoda</taxon>
        <taxon>Hexapoda</taxon>
        <taxon>Insecta</taxon>
        <taxon>Pterygota</taxon>
        <taxon>Neoptera</taxon>
        <taxon>Endopterygota</taxon>
        <taxon>Coleoptera</taxon>
        <taxon>Polyphaga</taxon>
        <taxon>Cucujiformia</taxon>
        <taxon>Coccinelloidea</taxon>
        <taxon>Coccinellidae</taxon>
        <taxon>Epilachninae</taxon>
        <taxon>Epilachnini</taxon>
        <taxon>Henosepilachna</taxon>
    </lineage>
</organism>
<accession>A0AAW1URC4</accession>
<feature type="compositionally biased region" description="Acidic residues" evidence="3">
    <location>
        <begin position="20"/>
        <end position="31"/>
    </location>
</feature>
<name>A0AAW1URC4_9CUCU</name>
<feature type="region of interest" description="Disordered" evidence="3">
    <location>
        <begin position="117"/>
        <end position="150"/>
    </location>
</feature>
<proteinExistence type="predicted"/>
<evidence type="ECO:0000259" key="4">
    <source>
        <dbReference type="PROSITE" id="PS51279"/>
    </source>
</evidence>
<gene>
    <name evidence="5" type="ORF">WA026_020899</name>
</gene>
<dbReference type="PANTHER" id="PTHR48407">
    <property type="entry name" value="CRANIOFACIAL DEVELOPMENT PROTEIN 1"/>
    <property type="match status" value="1"/>
</dbReference>
<evidence type="ECO:0000256" key="2">
    <source>
        <dbReference type="ARBA" id="ARBA00030244"/>
    </source>
</evidence>
<reference evidence="5 6" key="1">
    <citation type="submission" date="2023-03" db="EMBL/GenBank/DDBJ databases">
        <title>Genome insight into feeding habits of ladybird beetles.</title>
        <authorList>
            <person name="Li H.-S."/>
            <person name="Huang Y.-H."/>
            <person name="Pang H."/>
        </authorList>
    </citation>
    <scope>NUCLEOTIDE SEQUENCE [LARGE SCALE GENOMIC DNA]</scope>
    <source>
        <strain evidence="5">SYSU_2023b</strain>
        <tissue evidence="5">Whole body</tissue>
    </source>
</reference>